<proteinExistence type="predicted"/>
<dbReference type="Gene3D" id="3.30.559.30">
    <property type="entry name" value="Nonribosomal peptide synthetase, condensation domain"/>
    <property type="match status" value="1"/>
</dbReference>
<dbReference type="PANTHER" id="PTHR45527:SF1">
    <property type="entry name" value="FATTY ACID SYNTHASE"/>
    <property type="match status" value="1"/>
</dbReference>
<feature type="domain" description="Condensation" evidence="1">
    <location>
        <begin position="11"/>
        <end position="432"/>
    </location>
</feature>
<accession>A0ABU7XCC8</accession>
<protein>
    <submittedName>
        <fullName evidence="2">Condensation domain-containing protein</fullName>
    </submittedName>
</protein>
<keyword evidence="3" id="KW-1185">Reference proteome</keyword>
<evidence type="ECO:0000313" key="3">
    <source>
        <dbReference type="Proteomes" id="UP001350748"/>
    </source>
</evidence>
<sequence>MSETVLTRGWMPLTLPQLDFWEEFALHPDQPISTVAHYLDIDGVVDGAALYDAIAQTVREAEILSVRFRIPSGEQNPLQYCDPQQAPKVLQFDLRDRSDPLEAAQDVMQADVRAKLDLLNDPVSAQWLLRLSETRYLWYIRAHHIILDGFGLLLIEQRCAQLYAHFLGHIDSGHAFYPFASFLAEEEAYCADQRYIDDRLFWTEYLKTSTKLPIVHKGAEAYRAPGMYFQCALSDDLCRDLQRTTAETRIGWPDLLVMLSAAYFFYHFPTMELASKQPLTLWLPFMSRWGSVSAHIPAMLANILPLRLSIEREETLAAFLKRLAGILRKQRSHGRYRVEQIAADQGMPKGSRYLFSPLVNVVPFNPPVFEGCNVRRNVLANGPGDGFEITFRGREDGSGLTLHIEVDPALVSRDAFERHQQNLPAFIERALTPGALAAPVEDLCINLPASLTA</sequence>
<dbReference type="Gene3D" id="3.30.559.10">
    <property type="entry name" value="Chloramphenicol acetyltransferase-like domain"/>
    <property type="match status" value="1"/>
</dbReference>
<reference evidence="2 3" key="1">
    <citation type="submission" date="2024-02" db="EMBL/GenBank/DDBJ databases">
        <authorList>
            <person name="Grouzdev D."/>
        </authorList>
    </citation>
    <scope>NUCLEOTIDE SEQUENCE [LARGE SCALE GENOMIC DNA]</scope>
    <source>
        <strain evidence="2 3">9N</strain>
    </source>
</reference>
<dbReference type="Proteomes" id="UP001350748">
    <property type="component" value="Unassembled WGS sequence"/>
</dbReference>
<dbReference type="SUPFAM" id="SSF52777">
    <property type="entry name" value="CoA-dependent acyltransferases"/>
    <property type="match status" value="2"/>
</dbReference>
<evidence type="ECO:0000313" key="2">
    <source>
        <dbReference type="EMBL" id="MEF3365041.1"/>
    </source>
</evidence>
<gene>
    <name evidence="2" type="ORF">V3H18_00680</name>
</gene>
<dbReference type="EMBL" id="JAZHYN010000001">
    <property type="protein sequence ID" value="MEF3365041.1"/>
    <property type="molecule type" value="Genomic_DNA"/>
</dbReference>
<organism evidence="2 3">
    <name type="scientific">Methylocystis borbori</name>
    <dbReference type="NCBI Taxonomy" id="3118750"/>
    <lineage>
        <taxon>Bacteria</taxon>
        <taxon>Pseudomonadati</taxon>
        <taxon>Pseudomonadota</taxon>
        <taxon>Alphaproteobacteria</taxon>
        <taxon>Hyphomicrobiales</taxon>
        <taxon>Methylocystaceae</taxon>
        <taxon>Methylocystis</taxon>
    </lineage>
</organism>
<dbReference type="PANTHER" id="PTHR45527">
    <property type="entry name" value="NONRIBOSOMAL PEPTIDE SYNTHETASE"/>
    <property type="match status" value="1"/>
</dbReference>
<dbReference type="InterPro" id="IPR001242">
    <property type="entry name" value="Condensation_dom"/>
</dbReference>
<name>A0ABU7XCC8_9HYPH</name>
<evidence type="ECO:0000259" key="1">
    <source>
        <dbReference type="Pfam" id="PF00668"/>
    </source>
</evidence>
<dbReference type="RefSeq" id="WP_332079938.1">
    <property type="nucleotide sequence ID" value="NZ_JAZHYN010000001.1"/>
</dbReference>
<dbReference type="Pfam" id="PF00668">
    <property type="entry name" value="Condensation"/>
    <property type="match status" value="1"/>
</dbReference>
<comment type="caution">
    <text evidence="2">The sequence shown here is derived from an EMBL/GenBank/DDBJ whole genome shotgun (WGS) entry which is preliminary data.</text>
</comment>
<dbReference type="InterPro" id="IPR023213">
    <property type="entry name" value="CAT-like_dom_sf"/>
</dbReference>